<keyword evidence="5" id="KW-1185">Reference proteome</keyword>
<protein>
    <recommendedName>
        <fullName evidence="6">Nitrogen regulatory protein areA GATA-like domain-containing protein</fullName>
    </recommendedName>
</protein>
<gene>
    <name evidence="4" type="ORF">LTR36_006536</name>
</gene>
<dbReference type="Pfam" id="PF11702">
    <property type="entry name" value="DUF3295"/>
    <property type="match status" value="1"/>
</dbReference>
<name>A0AAV9JW42_9PEZI</name>
<dbReference type="PANTHER" id="PTHR28014:SF1">
    <property type="entry name" value="NEGATIVE REGULATOR OF RAS-CAMP PATHWAY"/>
    <property type="match status" value="1"/>
</dbReference>
<reference evidence="4 5" key="1">
    <citation type="submission" date="2021-11" db="EMBL/GenBank/DDBJ databases">
        <title>Black yeast isolated from Biological Soil Crust.</title>
        <authorList>
            <person name="Kurbessoian T."/>
        </authorList>
    </citation>
    <scope>NUCLEOTIDE SEQUENCE [LARGE SCALE GENOMIC DNA]</scope>
    <source>
        <strain evidence="4 5">CCFEE 5522</strain>
    </source>
</reference>
<proteinExistence type="predicted"/>
<dbReference type="PANTHER" id="PTHR28014">
    <property type="entry name" value="NEGATIVE REGULATOR OF RAS-CAMP PATHWAY"/>
    <property type="match status" value="1"/>
</dbReference>
<comment type="caution">
    <text evidence="4">The sequence shown here is derived from an EMBL/GenBank/DDBJ whole genome shotgun (WGS) entry which is preliminary data.</text>
</comment>
<dbReference type="AlphaFoldDB" id="A0AAV9JW42"/>
<dbReference type="Pfam" id="PF08550">
    <property type="entry name" value="GATA_AreA"/>
    <property type="match status" value="1"/>
</dbReference>
<feature type="domain" description="Nitrogen regulatory protein areA GATA-like" evidence="2">
    <location>
        <begin position="29"/>
        <end position="56"/>
    </location>
</feature>
<dbReference type="GO" id="GO:0031930">
    <property type="term" value="P:mitochondria-nucleus signaling pathway"/>
    <property type="evidence" value="ECO:0007669"/>
    <property type="project" value="TreeGrafter"/>
</dbReference>
<dbReference type="InterPro" id="IPR021711">
    <property type="entry name" value="DUF3295"/>
</dbReference>
<evidence type="ECO:0000313" key="5">
    <source>
        <dbReference type="Proteomes" id="UP001324427"/>
    </source>
</evidence>
<evidence type="ECO:0000259" key="2">
    <source>
        <dbReference type="Pfam" id="PF08550"/>
    </source>
</evidence>
<accession>A0AAV9JW42</accession>
<feature type="region of interest" description="Disordered" evidence="1">
    <location>
        <begin position="90"/>
        <end position="143"/>
    </location>
</feature>
<evidence type="ECO:0000256" key="1">
    <source>
        <dbReference type="SAM" id="MobiDB-lite"/>
    </source>
</evidence>
<evidence type="ECO:0000313" key="4">
    <source>
        <dbReference type="EMBL" id="KAK4549539.1"/>
    </source>
</evidence>
<dbReference type="GO" id="GO:0000122">
    <property type="term" value="P:negative regulation of transcription by RNA polymerase II"/>
    <property type="evidence" value="ECO:0007669"/>
    <property type="project" value="TreeGrafter"/>
</dbReference>
<feature type="domain" description="DUF3295" evidence="3">
    <location>
        <begin position="90"/>
        <end position="578"/>
    </location>
</feature>
<feature type="region of interest" description="Disordered" evidence="1">
    <location>
        <begin position="289"/>
        <end position="414"/>
    </location>
</feature>
<feature type="region of interest" description="Disordered" evidence="1">
    <location>
        <begin position="195"/>
        <end position="224"/>
    </location>
</feature>
<sequence>MPFRPEYSLLRVENISTIDTASVEDLFGMWSLFSKTSHAMEDGKRLENLSWRLWNRETFCCAPEAQARSTLSPRCSFVAKPKAATTSIPVPELSSSLESAVSDELDDDTSFPPATAPPKARPELRRTDSSSSTSRGREKHITPIDLEKIVQSIKTTQQFEPIELSMPTPSFKAVTVTADPLSTSASKRVAELRLDQRPTALPTENTTPQPPASPKPLPMESSASTVDTNDFITASQTLTVGSQDSSNTEMSTHNIVRGFVPGGAPSSYRSQTHLAAQPTPILKTSLNYHKAQPKKKGPMFTIGTSSGEDDSSFERHMSYKSSLSERLKHSDGSSGSDESKKQTSFKEEVAVGRAASRESPVFESDDEEDDVSESAIDDDDDSSDWEDSDEQSGPSSVNERELFQRVDSRPNLTSRRSLLTTMMHEPDRAKALANAASRSTPALRRSRTSTPSGPSVATSPQLGAQIQMLGHGEEATRSKPIIMTTSNTHQSQIALSPRTTRRNMLSTELTESLRKNLLWERQHKSTGNLAALKRRHTALDMTKLKQHPEPVALSHKAGATHNNDYFHAGLQEYHAKGW</sequence>
<feature type="compositionally biased region" description="Basic and acidic residues" evidence="1">
    <location>
        <begin position="312"/>
        <end position="350"/>
    </location>
</feature>
<dbReference type="InterPro" id="IPR013860">
    <property type="entry name" value="AreA_GATA"/>
</dbReference>
<feature type="compositionally biased region" description="Acidic residues" evidence="1">
    <location>
        <begin position="363"/>
        <end position="390"/>
    </location>
</feature>
<feature type="compositionally biased region" description="Basic and acidic residues" evidence="1">
    <location>
        <begin position="398"/>
        <end position="408"/>
    </location>
</feature>
<organism evidence="4 5">
    <name type="scientific">Oleoguttula mirabilis</name>
    <dbReference type="NCBI Taxonomy" id="1507867"/>
    <lineage>
        <taxon>Eukaryota</taxon>
        <taxon>Fungi</taxon>
        <taxon>Dikarya</taxon>
        <taxon>Ascomycota</taxon>
        <taxon>Pezizomycotina</taxon>
        <taxon>Dothideomycetes</taxon>
        <taxon>Dothideomycetidae</taxon>
        <taxon>Mycosphaerellales</taxon>
        <taxon>Teratosphaeriaceae</taxon>
        <taxon>Oleoguttula</taxon>
    </lineage>
</organism>
<evidence type="ECO:0000259" key="3">
    <source>
        <dbReference type="Pfam" id="PF11702"/>
    </source>
</evidence>
<dbReference type="EMBL" id="JAVFHQ010000004">
    <property type="protein sequence ID" value="KAK4549539.1"/>
    <property type="molecule type" value="Genomic_DNA"/>
</dbReference>
<feature type="compositionally biased region" description="Pro residues" evidence="1">
    <location>
        <begin position="208"/>
        <end position="217"/>
    </location>
</feature>
<dbReference type="GO" id="GO:0005737">
    <property type="term" value="C:cytoplasm"/>
    <property type="evidence" value="ECO:0007669"/>
    <property type="project" value="TreeGrafter"/>
</dbReference>
<dbReference type="InterPro" id="IPR053043">
    <property type="entry name" value="Ras-cAMP_regulatory"/>
</dbReference>
<dbReference type="GO" id="GO:0006808">
    <property type="term" value="P:regulation of nitrogen utilization"/>
    <property type="evidence" value="ECO:0007669"/>
    <property type="project" value="TreeGrafter"/>
</dbReference>
<feature type="region of interest" description="Disordered" evidence="1">
    <location>
        <begin position="432"/>
        <end position="461"/>
    </location>
</feature>
<evidence type="ECO:0008006" key="6">
    <source>
        <dbReference type="Google" id="ProtNLM"/>
    </source>
</evidence>
<feature type="compositionally biased region" description="Polar residues" evidence="1">
    <location>
        <begin position="90"/>
        <end position="99"/>
    </location>
</feature>
<dbReference type="Proteomes" id="UP001324427">
    <property type="component" value="Unassembled WGS sequence"/>
</dbReference>